<keyword evidence="1" id="KW-0479">Metal-binding</keyword>
<keyword evidence="2" id="KW-0863">Zinc-finger</keyword>
<feature type="region of interest" description="Disordered" evidence="4">
    <location>
        <begin position="280"/>
        <end position="330"/>
    </location>
</feature>
<feature type="compositionally biased region" description="Basic and acidic residues" evidence="4">
    <location>
        <begin position="280"/>
        <end position="325"/>
    </location>
</feature>
<evidence type="ECO:0000313" key="5">
    <source>
        <dbReference type="EMBL" id="KAH3876398.1"/>
    </source>
</evidence>
<dbReference type="GO" id="GO:0008270">
    <property type="term" value="F:zinc ion binding"/>
    <property type="evidence" value="ECO:0007669"/>
    <property type="project" value="UniProtKB-KW"/>
</dbReference>
<dbReference type="CDD" id="cd15489">
    <property type="entry name" value="PHD_SF"/>
    <property type="match status" value="1"/>
</dbReference>
<organism evidence="5 6">
    <name type="scientific">Dreissena polymorpha</name>
    <name type="common">Zebra mussel</name>
    <name type="synonym">Mytilus polymorpha</name>
    <dbReference type="NCBI Taxonomy" id="45954"/>
    <lineage>
        <taxon>Eukaryota</taxon>
        <taxon>Metazoa</taxon>
        <taxon>Spiralia</taxon>
        <taxon>Lophotrochozoa</taxon>
        <taxon>Mollusca</taxon>
        <taxon>Bivalvia</taxon>
        <taxon>Autobranchia</taxon>
        <taxon>Heteroconchia</taxon>
        <taxon>Euheterodonta</taxon>
        <taxon>Imparidentia</taxon>
        <taxon>Neoheterodontei</taxon>
        <taxon>Myida</taxon>
        <taxon>Dreissenoidea</taxon>
        <taxon>Dreissenidae</taxon>
        <taxon>Dreissena</taxon>
    </lineage>
</organism>
<sequence>MHSMKLQPSAIFSGEQLLTSSQANDVSVSHHNQPGASPARVETLPIQPVAPSVTTLDQSVNIPVLVTNNSVVPLERQPNQSVTATAIAPSESQPNKSVTPTVMLPNQSGAPSDIQPSQSVTPTVILPLQSVAPLDSQPNQTDAPNIMLDRPSVTLSVIQPNSPRTVTLPNQLIGMSDSQPNQSVAQTVMVTNQSEVPSVSPSNQLVTSTVLLTKKSATNDVSPVNKTNSPGYSPFSKHLKLPTLSSLTEKQKPNVQRVLMPKAITGSTYRSLLQEKIQKKEKELQQKSERKRIREENKKRKEEEKKRKNAEQEKKREARKAEKQRRLTIKRRKQENEEAILREINDSLSDSDVQVEAGKCFTCEKTYDNFIECTNCGRRFHFACVDIENQLICDELPFECKYC</sequence>
<proteinExistence type="predicted"/>
<protein>
    <recommendedName>
        <fullName evidence="7">PHD-type domain-containing protein</fullName>
    </recommendedName>
</protein>
<evidence type="ECO:0000256" key="4">
    <source>
        <dbReference type="SAM" id="MobiDB-lite"/>
    </source>
</evidence>
<evidence type="ECO:0000256" key="1">
    <source>
        <dbReference type="ARBA" id="ARBA00022723"/>
    </source>
</evidence>
<accession>A0A9D4MGZ8</accession>
<gene>
    <name evidence="5" type="ORF">DPMN_000238</name>
</gene>
<evidence type="ECO:0000256" key="2">
    <source>
        <dbReference type="ARBA" id="ARBA00022771"/>
    </source>
</evidence>
<evidence type="ECO:0000313" key="6">
    <source>
        <dbReference type="Proteomes" id="UP000828390"/>
    </source>
</evidence>
<dbReference type="Proteomes" id="UP000828390">
    <property type="component" value="Unassembled WGS sequence"/>
</dbReference>
<reference evidence="5" key="2">
    <citation type="submission" date="2020-11" db="EMBL/GenBank/DDBJ databases">
        <authorList>
            <person name="McCartney M.A."/>
            <person name="Auch B."/>
            <person name="Kono T."/>
            <person name="Mallez S."/>
            <person name="Becker A."/>
            <person name="Gohl D.M."/>
            <person name="Silverstein K.A.T."/>
            <person name="Koren S."/>
            <person name="Bechman K.B."/>
            <person name="Herman A."/>
            <person name="Abrahante J.E."/>
            <person name="Garbe J."/>
        </authorList>
    </citation>
    <scope>NUCLEOTIDE SEQUENCE</scope>
    <source>
        <strain evidence="5">Duluth1</strain>
        <tissue evidence="5">Whole animal</tissue>
    </source>
</reference>
<name>A0A9D4MGZ8_DREPO</name>
<keyword evidence="6" id="KW-1185">Reference proteome</keyword>
<evidence type="ECO:0000256" key="3">
    <source>
        <dbReference type="ARBA" id="ARBA00022833"/>
    </source>
</evidence>
<keyword evidence="3" id="KW-0862">Zinc</keyword>
<dbReference type="InterPro" id="IPR011011">
    <property type="entry name" value="Znf_FYVE_PHD"/>
</dbReference>
<dbReference type="EMBL" id="JAIWYP010000001">
    <property type="protein sequence ID" value="KAH3876398.1"/>
    <property type="molecule type" value="Genomic_DNA"/>
</dbReference>
<comment type="caution">
    <text evidence="5">The sequence shown here is derived from an EMBL/GenBank/DDBJ whole genome shotgun (WGS) entry which is preliminary data.</text>
</comment>
<dbReference type="InterPro" id="IPR019786">
    <property type="entry name" value="Zinc_finger_PHD-type_CS"/>
</dbReference>
<evidence type="ECO:0008006" key="7">
    <source>
        <dbReference type="Google" id="ProtNLM"/>
    </source>
</evidence>
<dbReference type="PROSITE" id="PS01359">
    <property type="entry name" value="ZF_PHD_1"/>
    <property type="match status" value="1"/>
</dbReference>
<dbReference type="SUPFAM" id="SSF57903">
    <property type="entry name" value="FYVE/PHD zinc finger"/>
    <property type="match status" value="1"/>
</dbReference>
<dbReference type="AlphaFoldDB" id="A0A9D4MGZ8"/>
<reference evidence="5" key="1">
    <citation type="journal article" date="2019" name="bioRxiv">
        <title>The Genome of the Zebra Mussel, Dreissena polymorpha: A Resource for Invasive Species Research.</title>
        <authorList>
            <person name="McCartney M.A."/>
            <person name="Auch B."/>
            <person name="Kono T."/>
            <person name="Mallez S."/>
            <person name="Zhang Y."/>
            <person name="Obille A."/>
            <person name="Becker A."/>
            <person name="Abrahante J.E."/>
            <person name="Garbe J."/>
            <person name="Badalamenti J.P."/>
            <person name="Herman A."/>
            <person name="Mangelson H."/>
            <person name="Liachko I."/>
            <person name="Sullivan S."/>
            <person name="Sone E.D."/>
            <person name="Koren S."/>
            <person name="Silverstein K.A.T."/>
            <person name="Beckman K.B."/>
            <person name="Gohl D.M."/>
        </authorList>
    </citation>
    <scope>NUCLEOTIDE SEQUENCE</scope>
    <source>
        <strain evidence="5">Duluth1</strain>
        <tissue evidence="5">Whole animal</tissue>
    </source>
</reference>